<gene>
    <name evidence="2" type="primary">mobB</name>
    <name evidence="2" type="ORF">EM20IM_09585</name>
</gene>
<evidence type="ECO:0000313" key="3">
    <source>
        <dbReference type="Proteomes" id="UP000663088"/>
    </source>
</evidence>
<dbReference type="NCBIfam" id="TIGR00176">
    <property type="entry name" value="mobB"/>
    <property type="match status" value="1"/>
</dbReference>
<dbReference type="PANTHER" id="PTHR40072:SF1">
    <property type="entry name" value="MOLYBDOPTERIN-GUANINE DINUCLEOTIDE BIOSYNTHESIS ADAPTER PROTEIN"/>
    <property type="match status" value="1"/>
</dbReference>
<dbReference type="Gene3D" id="3.40.50.300">
    <property type="entry name" value="P-loop containing nucleotide triphosphate hydrolases"/>
    <property type="match status" value="1"/>
</dbReference>
<feature type="domain" description="Molybdopterin-guanine dinucleotide biosynthesis protein B (MobB)" evidence="1">
    <location>
        <begin position="4"/>
        <end position="112"/>
    </location>
</feature>
<dbReference type="InterPro" id="IPR027417">
    <property type="entry name" value="P-loop_NTPase"/>
</dbReference>
<dbReference type="EMBL" id="CP065956">
    <property type="protein sequence ID" value="QSR86705.1"/>
    <property type="molecule type" value="Genomic_DNA"/>
</dbReference>
<dbReference type="RefSeq" id="WP_206846693.1">
    <property type="nucleotide sequence ID" value="NZ_CP065956.1"/>
</dbReference>
<name>A0ABX7PUN4_9BACT</name>
<dbReference type="SUPFAM" id="SSF52540">
    <property type="entry name" value="P-loop containing nucleoside triphosphate hydrolases"/>
    <property type="match status" value="1"/>
</dbReference>
<organism evidence="2 3">
    <name type="scientific">Candidatus Methylacidiphilum infernorum</name>
    <dbReference type="NCBI Taxonomy" id="511746"/>
    <lineage>
        <taxon>Bacteria</taxon>
        <taxon>Pseudomonadati</taxon>
        <taxon>Verrucomicrobiota</taxon>
        <taxon>Methylacidiphilae</taxon>
        <taxon>Methylacidiphilales</taxon>
        <taxon>Methylacidiphilaceae</taxon>
        <taxon>Methylacidiphilum (ex Ratnadevi et al. 2023)</taxon>
    </lineage>
</organism>
<dbReference type="CDD" id="cd03116">
    <property type="entry name" value="MobB"/>
    <property type="match status" value="1"/>
</dbReference>
<dbReference type="Pfam" id="PF03205">
    <property type="entry name" value="MobB"/>
    <property type="match status" value="1"/>
</dbReference>
<dbReference type="PANTHER" id="PTHR40072">
    <property type="entry name" value="MOLYBDOPTERIN-GUANINE DINUCLEOTIDE BIOSYNTHESIS ADAPTER PROTEIN-RELATED"/>
    <property type="match status" value="1"/>
</dbReference>
<dbReference type="InterPro" id="IPR004435">
    <property type="entry name" value="MobB_dom"/>
</dbReference>
<keyword evidence="3" id="KW-1185">Reference proteome</keyword>
<evidence type="ECO:0000259" key="1">
    <source>
        <dbReference type="Pfam" id="PF03205"/>
    </source>
</evidence>
<evidence type="ECO:0000313" key="2">
    <source>
        <dbReference type="EMBL" id="QSR86705.1"/>
    </source>
</evidence>
<dbReference type="Proteomes" id="UP000663088">
    <property type="component" value="Chromosome"/>
</dbReference>
<dbReference type="InterPro" id="IPR052539">
    <property type="entry name" value="MGD_biosynthesis_adapter"/>
</dbReference>
<protein>
    <submittedName>
        <fullName evidence="2">Molybdopterin-guanine dinucleotide biosynthesis protein B</fullName>
    </submittedName>
</protein>
<accession>A0ABX7PUN4</accession>
<proteinExistence type="predicted"/>
<sequence>MNAFGFVGKSGCGKTTLICKLIRYFSTEGFKIGTFKHAHKGFQLDYPGKDSYRFKDSGAAAVCLISSTQSAMIIDNQISEEMVFQKFFEFMKPFGYDFIFVEGLKQSDLLPKFCFVERLEEAGKILEGLVNCVGVITKTKETKDFWECRPVFFRDDVAALGSFIRHWDPTVPLRKK</sequence>
<reference evidence="2 3" key="1">
    <citation type="submission" date="2020-12" db="EMBL/GenBank/DDBJ databases">
        <authorList>
            <person name="Awala S.I."/>
            <person name="Gwak J.-H."/>
            <person name="Kim S.-J."/>
            <person name="Rhee S.-K."/>
        </authorList>
    </citation>
    <scope>NUCLEOTIDE SEQUENCE [LARGE SCALE GENOMIC DNA]</scope>
    <source>
        <strain evidence="2 3">IT5</strain>
    </source>
</reference>